<dbReference type="Proteomes" id="UP000283946">
    <property type="component" value="Chromosome"/>
</dbReference>
<dbReference type="EMBL" id="CP028130">
    <property type="protein sequence ID" value="AZZ54777.1"/>
    <property type="molecule type" value="Genomic_DNA"/>
</dbReference>
<evidence type="ECO:0000313" key="1">
    <source>
        <dbReference type="EMBL" id="AZZ54777.1"/>
    </source>
</evidence>
<protein>
    <submittedName>
        <fullName evidence="1">Uncharacterized protein</fullName>
    </submittedName>
</protein>
<dbReference type="AlphaFoldDB" id="A0AAD1EL71"/>
<gene>
    <name evidence="1" type="ORF">C7V51_01915</name>
</gene>
<dbReference type="KEGG" id="ria:C7V51_01915"/>
<sequence>MVKQDHTEQDGTARERVEMVTADLGARLDEIEDSPLHERAAAYSQVQEELRLLLENADRPR</sequence>
<evidence type="ECO:0000313" key="2">
    <source>
        <dbReference type="Proteomes" id="UP000283946"/>
    </source>
</evidence>
<name>A0AAD1EL71_9MICO</name>
<reference evidence="1 2" key="1">
    <citation type="submission" date="2018-03" db="EMBL/GenBank/DDBJ databases">
        <title>Bacteriophage NCPPB3778 and a type I-E CRISPR drive the evolution of the US Biological Select Agent, Rathayibacter toxicus.</title>
        <authorList>
            <person name="Davis E.W.II."/>
            <person name="Tabima J.F."/>
            <person name="Weisberg A.J."/>
            <person name="Dantas Lopes L."/>
            <person name="Wiseman M.S."/>
            <person name="Wiseman M.S."/>
            <person name="Pupko T."/>
            <person name="Belcher M.S."/>
            <person name="Sechler A.J."/>
            <person name="Tancos M.A."/>
            <person name="Schroeder B.K."/>
            <person name="Murray T.D."/>
            <person name="Luster D.G."/>
            <person name="Schneider W.L."/>
            <person name="Rogers E."/>
            <person name="Andreote F.D."/>
            <person name="Grunwald N.J."/>
            <person name="Putnam M.L."/>
            <person name="Chang J.H."/>
        </authorList>
    </citation>
    <scope>NUCLEOTIDE SEQUENCE [LARGE SCALE GENOMIC DNA]</scope>
    <source>
        <strain evidence="1 2">NCCPB 2253</strain>
    </source>
</reference>
<organism evidence="1 2">
    <name type="scientific">Rathayibacter iranicus</name>
    <dbReference type="NCBI Taxonomy" id="59737"/>
    <lineage>
        <taxon>Bacteria</taxon>
        <taxon>Bacillati</taxon>
        <taxon>Actinomycetota</taxon>
        <taxon>Actinomycetes</taxon>
        <taxon>Micrococcales</taxon>
        <taxon>Microbacteriaceae</taxon>
        <taxon>Rathayibacter</taxon>
    </lineage>
</organism>
<dbReference type="RefSeq" id="WP_104264005.1">
    <property type="nucleotide sequence ID" value="NZ_CP028130.1"/>
</dbReference>
<accession>A0AAD1EL71</accession>
<proteinExistence type="predicted"/>